<feature type="domain" description="Nitrile hydratase beta subunit-like N-terminal" evidence="7">
    <location>
        <begin position="1"/>
        <end position="131"/>
    </location>
</feature>
<evidence type="ECO:0000313" key="8">
    <source>
        <dbReference type="EMBL" id="WIX82612.1"/>
    </source>
</evidence>
<dbReference type="GO" id="GO:0018822">
    <property type="term" value="F:nitrile hydratase activity"/>
    <property type="evidence" value="ECO:0007669"/>
    <property type="project" value="UniProtKB-EC"/>
</dbReference>
<dbReference type="KEGG" id="acab:QRX50_18470"/>
<dbReference type="InterPro" id="IPR024690">
    <property type="entry name" value="CN_hydtase_beta_dom_C"/>
</dbReference>
<evidence type="ECO:0000256" key="1">
    <source>
        <dbReference type="ARBA" id="ARBA00004042"/>
    </source>
</evidence>
<keyword evidence="9" id="KW-1185">Reference proteome</keyword>
<dbReference type="InterPro" id="IPR008990">
    <property type="entry name" value="Elect_transpt_acc-like_dom_sf"/>
</dbReference>
<evidence type="ECO:0000259" key="7">
    <source>
        <dbReference type="Pfam" id="PF21006"/>
    </source>
</evidence>
<comment type="similarity">
    <text evidence="2">Belongs to the nitrile hydratase subunit beta family.</text>
</comment>
<dbReference type="RefSeq" id="WP_285973177.1">
    <property type="nucleotide sequence ID" value="NZ_CP127294.1"/>
</dbReference>
<sequence>MKLQHGLGGLEGLEGFPLDYEKRVFVEDWEKRIFGIHAAMMGLSASLRDSVPGYDLDAVPTTFNTTWTWAHLRSGAEAMHPFEYFKFRYYEKWLGGISAYLVEQGYLTQEELDAATERFREQPQAQLPDRDAEAVDEQVLDYLRRGDTPRRGPATPAFAVGDEVVVRNPPATEHTRLPGYLRGHRGRVERVFEGNYSYFVSTGGDGLGQPMSVYIVRFEPDELWGEETERAAGPLYAELYETYLSAGSTRDGNR</sequence>
<dbReference type="EMBL" id="CP127294">
    <property type="protein sequence ID" value="WIX82612.1"/>
    <property type="molecule type" value="Genomic_DNA"/>
</dbReference>
<evidence type="ECO:0000256" key="3">
    <source>
        <dbReference type="ARBA" id="ARBA00013079"/>
    </source>
</evidence>
<dbReference type="InterPro" id="IPR003168">
    <property type="entry name" value="Nitrile_hydratase_bsu"/>
</dbReference>
<dbReference type="AlphaFoldDB" id="A0A9Y2IM35"/>
<comment type="catalytic activity">
    <reaction evidence="5">
        <text>an aliphatic primary amide = an aliphatic nitrile + H2O</text>
        <dbReference type="Rhea" id="RHEA:12673"/>
        <dbReference type="ChEBI" id="CHEBI:15377"/>
        <dbReference type="ChEBI" id="CHEBI:65285"/>
        <dbReference type="ChEBI" id="CHEBI:80291"/>
        <dbReference type="EC" id="4.2.1.84"/>
    </reaction>
</comment>
<dbReference type="Gene3D" id="1.10.472.20">
    <property type="entry name" value="Nitrile hydratase, beta subunit"/>
    <property type="match status" value="1"/>
</dbReference>
<dbReference type="Gene3D" id="2.30.30.50">
    <property type="match status" value="1"/>
</dbReference>
<dbReference type="NCBIfam" id="TIGR03888">
    <property type="entry name" value="nitrile_beta"/>
    <property type="match status" value="1"/>
</dbReference>
<comment type="function">
    <text evidence="1">NHase catalyzes the hydration of various nitrile compounds to the corresponding amides.</text>
</comment>
<feature type="domain" description="Nitrile hydratase beta subunit" evidence="6">
    <location>
        <begin position="150"/>
        <end position="245"/>
    </location>
</feature>
<dbReference type="SUPFAM" id="SSF50090">
    <property type="entry name" value="Electron transport accessory proteins"/>
    <property type="match status" value="1"/>
</dbReference>
<evidence type="ECO:0000256" key="5">
    <source>
        <dbReference type="ARBA" id="ARBA00044877"/>
    </source>
</evidence>
<evidence type="ECO:0000313" key="9">
    <source>
        <dbReference type="Proteomes" id="UP001236014"/>
    </source>
</evidence>
<reference evidence="8 9" key="1">
    <citation type="submission" date="2023-06" db="EMBL/GenBank/DDBJ databases">
        <authorList>
            <person name="Oyuntsetseg B."/>
            <person name="Kim S.B."/>
        </authorList>
    </citation>
    <scope>NUCLEOTIDE SEQUENCE [LARGE SCALE GENOMIC DNA]</scope>
    <source>
        <strain evidence="8 9">2-15</strain>
    </source>
</reference>
<dbReference type="InterPro" id="IPR042262">
    <property type="entry name" value="CN_hydtase_beta_C"/>
</dbReference>
<evidence type="ECO:0000259" key="6">
    <source>
        <dbReference type="Pfam" id="PF02211"/>
    </source>
</evidence>
<evidence type="ECO:0000256" key="4">
    <source>
        <dbReference type="ARBA" id="ARBA00023239"/>
    </source>
</evidence>
<proteinExistence type="inferred from homology"/>
<gene>
    <name evidence="8" type="primary">nthB</name>
    <name evidence="8" type="ORF">QRX50_18470</name>
</gene>
<accession>A0A9Y2IM35</accession>
<evidence type="ECO:0000256" key="2">
    <source>
        <dbReference type="ARBA" id="ARBA00009098"/>
    </source>
</evidence>
<keyword evidence="4 8" id="KW-0456">Lyase</keyword>
<dbReference type="EC" id="4.2.1.84" evidence="3"/>
<name>A0A9Y2IM35_9PSEU</name>
<dbReference type="GO" id="GO:0046914">
    <property type="term" value="F:transition metal ion binding"/>
    <property type="evidence" value="ECO:0007669"/>
    <property type="project" value="InterPro"/>
</dbReference>
<dbReference type="Proteomes" id="UP001236014">
    <property type="component" value="Chromosome"/>
</dbReference>
<organism evidence="8 9">
    <name type="scientific">Amycolatopsis carbonis</name>
    <dbReference type="NCBI Taxonomy" id="715471"/>
    <lineage>
        <taxon>Bacteria</taxon>
        <taxon>Bacillati</taxon>
        <taxon>Actinomycetota</taxon>
        <taxon>Actinomycetes</taxon>
        <taxon>Pseudonocardiales</taxon>
        <taxon>Pseudonocardiaceae</taxon>
        <taxon>Amycolatopsis</taxon>
    </lineage>
</organism>
<dbReference type="Pfam" id="PF21006">
    <property type="entry name" value="NHase_beta_N"/>
    <property type="match status" value="1"/>
</dbReference>
<protein>
    <recommendedName>
        <fullName evidence="3">nitrile hydratase</fullName>
        <ecNumber evidence="3">4.2.1.84</ecNumber>
    </recommendedName>
</protein>
<dbReference type="Pfam" id="PF02211">
    <property type="entry name" value="NHase_beta_C"/>
    <property type="match status" value="1"/>
</dbReference>
<dbReference type="InterPro" id="IPR049054">
    <property type="entry name" value="CN_hydtase_beta-like_N"/>
</dbReference>